<gene>
    <name evidence="1" type="ORF">GJU40_15300</name>
</gene>
<evidence type="ECO:0000313" key="1">
    <source>
        <dbReference type="EMBL" id="MRX73509.1"/>
    </source>
</evidence>
<dbReference type="EMBL" id="WKKI01000036">
    <property type="protein sequence ID" value="MRX73509.1"/>
    <property type="molecule type" value="Genomic_DNA"/>
</dbReference>
<organism evidence="1 2">
    <name type="scientific">Metabacillus lacus</name>
    <dbReference type="NCBI Taxonomy" id="1983721"/>
    <lineage>
        <taxon>Bacteria</taxon>
        <taxon>Bacillati</taxon>
        <taxon>Bacillota</taxon>
        <taxon>Bacilli</taxon>
        <taxon>Bacillales</taxon>
        <taxon>Bacillaceae</taxon>
        <taxon>Metabacillus</taxon>
    </lineage>
</organism>
<protein>
    <submittedName>
        <fullName evidence="1">DUF2777 family protein</fullName>
    </submittedName>
</protein>
<dbReference type="Pfam" id="PF10949">
    <property type="entry name" value="DUF2777"/>
    <property type="match status" value="1"/>
</dbReference>
<dbReference type="Proteomes" id="UP000448867">
    <property type="component" value="Unassembled WGS sequence"/>
</dbReference>
<dbReference type="InterPro" id="IPR024488">
    <property type="entry name" value="DUF2777"/>
</dbReference>
<dbReference type="AlphaFoldDB" id="A0A7X2J1D0"/>
<evidence type="ECO:0000313" key="2">
    <source>
        <dbReference type="Proteomes" id="UP000448867"/>
    </source>
</evidence>
<name>A0A7X2J1D0_9BACI</name>
<dbReference type="OrthoDB" id="2923064at2"/>
<proteinExistence type="predicted"/>
<dbReference type="RefSeq" id="WP_154308970.1">
    <property type="nucleotide sequence ID" value="NZ_WKKI01000036.1"/>
</dbReference>
<comment type="caution">
    <text evidence="1">The sequence shown here is derived from an EMBL/GenBank/DDBJ whole genome shotgun (WGS) entry which is preliminary data.</text>
</comment>
<sequence>MTHRTELLQMQERAYIPGTIACRDNTYFFYEEESDDILPLQSLEGREMEIYFHQEWYKGKATSSPELQLTFGPYYFQDGDKVRLKKSLPYAFDQMLSTLEDQWFFAFATHLNELGFSIYDCIYCYNQALFLEGAEERKGVSFFHFDNEEYTCAVQHHFERGETASLDRFEFTTSLSKRRVLISRNLA</sequence>
<accession>A0A7X2J1D0</accession>
<keyword evidence="2" id="KW-1185">Reference proteome</keyword>
<reference evidence="1 2" key="1">
    <citation type="submission" date="2019-11" db="EMBL/GenBank/DDBJ databases">
        <title>Bacillus lacus genome.</title>
        <authorList>
            <person name="Allen C.J."/>
            <person name="Newman J.D."/>
        </authorList>
    </citation>
    <scope>NUCLEOTIDE SEQUENCE [LARGE SCALE GENOMIC DNA]</scope>
    <source>
        <strain evidence="1 2">KCTC 33946</strain>
    </source>
</reference>